<feature type="region of interest" description="Disordered" evidence="1">
    <location>
        <begin position="1"/>
        <end position="39"/>
    </location>
</feature>
<gene>
    <name evidence="2" type="ORF">Bxe_C0378</name>
</gene>
<evidence type="ECO:0000256" key="1">
    <source>
        <dbReference type="SAM" id="MobiDB-lite"/>
    </source>
</evidence>
<evidence type="ECO:0000313" key="3">
    <source>
        <dbReference type="Proteomes" id="UP000001817"/>
    </source>
</evidence>
<proteinExistence type="predicted"/>
<dbReference type="EMBL" id="CP000272">
    <property type="protein sequence ID" value="ABE36285.1"/>
    <property type="molecule type" value="Genomic_DNA"/>
</dbReference>
<sequence length="107" mass="11722">MPPEAGRTDRGECRADREPSPREAPAPATPRSRPPGLRKQQVHLHVELAKYRLDHILALLTKTSSASSINLRAALVSLQSSVTVMKLVFQPAAGKRELLARSLHNVV</sequence>
<accession>Q13I04</accession>
<dbReference type="AlphaFoldDB" id="Q13I04"/>
<protein>
    <submittedName>
        <fullName evidence="2">Uncharacterized protein</fullName>
    </submittedName>
</protein>
<reference evidence="2 3" key="1">
    <citation type="journal article" date="2006" name="Proc. Natl. Acad. Sci. U.S.A.">
        <title>Burkholderia xenovorans LB400 harbors a multi-replicon, 9.73-Mbp genome shaped for versatility.</title>
        <authorList>
            <person name="Chain P.S."/>
            <person name="Denef V.J."/>
            <person name="Konstantinidis K.T."/>
            <person name="Vergez L.M."/>
            <person name="Agullo L."/>
            <person name="Reyes V.L."/>
            <person name="Hauser L."/>
            <person name="Cordova M."/>
            <person name="Gomez L."/>
            <person name="Gonzalez M."/>
            <person name="Land M."/>
            <person name="Lao V."/>
            <person name="Larimer F."/>
            <person name="LiPuma J.J."/>
            <person name="Mahenthiralingam E."/>
            <person name="Malfatti S.A."/>
            <person name="Marx C.J."/>
            <person name="Parnell J.J."/>
            <person name="Ramette A."/>
            <person name="Richardson P."/>
            <person name="Seeger M."/>
            <person name="Smith D."/>
            <person name="Spilker T."/>
            <person name="Sul W.J."/>
            <person name="Tsoi T.V."/>
            <person name="Ulrich L.E."/>
            <person name="Zhulin I.B."/>
            <person name="Tiedje J.M."/>
        </authorList>
    </citation>
    <scope>NUCLEOTIDE SEQUENCE [LARGE SCALE GENOMIC DNA]</scope>
    <source>
        <strain evidence="2 3">LB400</strain>
    </source>
</reference>
<dbReference type="Proteomes" id="UP000001817">
    <property type="component" value="Chromosome 3"/>
</dbReference>
<dbReference type="KEGG" id="bxe:Bxe_C0378"/>
<evidence type="ECO:0000313" key="2">
    <source>
        <dbReference type="EMBL" id="ABE36285.1"/>
    </source>
</evidence>
<organism evidence="2 3">
    <name type="scientific">Paraburkholderia xenovorans (strain LB400)</name>
    <dbReference type="NCBI Taxonomy" id="266265"/>
    <lineage>
        <taxon>Bacteria</taxon>
        <taxon>Pseudomonadati</taxon>
        <taxon>Pseudomonadota</taxon>
        <taxon>Betaproteobacteria</taxon>
        <taxon>Burkholderiales</taxon>
        <taxon>Burkholderiaceae</taxon>
        <taxon>Paraburkholderia</taxon>
    </lineage>
</organism>
<feature type="compositionally biased region" description="Basic and acidic residues" evidence="1">
    <location>
        <begin position="1"/>
        <end position="21"/>
    </location>
</feature>
<keyword evidence="3" id="KW-1185">Reference proteome</keyword>
<dbReference type="STRING" id="266265.Bxe_C0378"/>
<name>Q13I04_PARXL</name>